<feature type="transmembrane region" description="Helical" evidence="4">
    <location>
        <begin position="139"/>
        <end position="158"/>
    </location>
</feature>
<evidence type="ECO:0000256" key="1">
    <source>
        <dbReference type="ARBA" id="ARBA00022692"/>
    </source>
</evidence>
<evidence type="ECO:0000256" key="4">
    <source>
        <dbReference type="SAM" id="Phobius"/>
    </source>
</evidence>
<evidence type="ECO:0000313" key="7">
    <source>
        <dbReference type="Proteomes" id="UP000186878"/>
    </source>
</evidence>
<evidence type="ECO:0000256" key="3">
    <source>
        <dbReference type="ARBA" id="ARBA00023136"/>
    </source>
</evidence>
<evidence type="ECO:0000256" key="2">
    <source>
        <dbReference type="ARBA" id="ARBA00022989"/>
    </source>
</evidence>
<dbReference type="STRING" id="404433.BTW07_06820"/>
<feature type="transmembrane region" description="Helical" evidence="4">
    <location>
        <begin position="49"/>
        <end position="70"/>
    </location>
</feature>
<sequence length="418" mass="43247">MALLSTSAMPRRGVLTLVALLLVALNLRPALTSVSPVLGSIAEALALSPSWQGILTTLPVLFLGLAAPLAPRLVRRIGPERSVFAALVVLALALLARPYVVTTVGTAGLFLGTAVAGGCIGVIGVLLPGIVKRDFPRRVSIMTGLYTVALNLGASAAAGTTEPLRQALGGLWQNASQGASTGPWQGALAFWLLPAVIAALFWLPQLRGTKPVRVPVRRGARLRHDPLAWQVSLFMGLQSSLAYIVFGWLPTILQDRGLAAVTAGLALSVSILLQVITAILAPWIGSRMRDQRAVLIGVMTLTLIGLLGCLYAPIASIWLWIVVLGLGQGGTFSMALTLLALRAPDATTAASLSAMAQGIGYTLAAMGPLLVGVLHDWSGGWNVVGLLVSAIALGALVMALGAGRDRQVASTSGVDGVD</sequence>
<feature type="transmembrane region" description="Helical" evidence="4">
    <location>
        <begin position="320"/>
        <end position="341"/>
    </location>
</feature>
<dbReference type="OrthoDB" id="5317164at2"/>
<feature type="transmembrane region" description="Helical" evidence="4">
    <location>
        <begin position="188"/>
        <end position="206"/>
    </location>
</feature>
<keyword evidence="2 4" id="KW-1133">Transmembrane helix</keyword>
<gene>
    <name evidence="6" type="ORF">BTW07_06820</name>
</gene>
<proteinExistence type="predicted"/>
<feature type="domain" description="Major facilitator superfamily (MFS) profile" evidence="5">
    <location>
        <begin position="224"/>
        <end position="418"/>
    </location>
</feature>
<organism evidence="6 7">
    <name type="scientific">Salinicola socius</name>
    <dbReference type="NCBI Taxonomy" id="404433"/>
    <lineage>
        <taxon>Bacteria</taxon>
        <taxon>Pseudomonadati</taxon>
        <taxon>Pseudomonadota</taxon>
        <taxon>Gammaproteobacteria</taxon>
        <taxon>Oceanospirillales</taxon>
        <taxon>Halomonadaceae</taxon>
        <taxon>Salinicola</taxon>
    </lineage>
</organism>
<dbReference type="RefSeq" id="WP_075569419.1">
    <property type="nucleotide sequence ID" value="NZ_MSDO01000007.1"/>
</dbReference>
<dbReference type="InterPro" id="IPR052524">
    <property type="entry name" value="MFS_Cyanate_Porter"/>
</dbReference>
<accession>A0A1Q8SU00</accession>
<dbReference type="GO" id="GO:0022857">
    <property type="term" value="F:transmembrane transporter activity"/>
    <property type="evidence" value="ECO:0007669"/>
    <property type="project" value="InterPro"/>
</dbReference>
<dbReference type="InterPro" id="IPR036259">
    <property type="entry name" value="MFS_trans_sf"/>
</dbReference>
<dbReference type="InterPro" id="IPR011701">
    <property type="entry name" value="MFS"/>
</dbReference>
<name>A0A1Q8SU00_9GAMM</name>
<reference evidence="6 7" key="1">
    <citation type="submission" date="2016-12" db="EMBL/GenBank/DDBJ databases">
        <title>Draft genome sequences of strains Salinicola socius SMB35, Salinicola sp. MH3R3-1 and Chromohalobacter sp. SMB17 from the Verkhnekamsk potash mining region of Russia.</title>
        <authorList>
            <person name="Mavrodi D.V."/>
            <person name="Olsson B.E."/>
            <person name="Korsakova E.S."/>
            <person name="Pyankova A."/>
            <person name="Mavrodi O.V."/>
            <person name="Plotnikova E.G."/>
        </authorList>
    </citation>
    <scope>NUCLEOTIDE SEQUENCE [LARGE SCALE GENOMIC DNA]</scope>
    <source>
        <strain evidence="6 7">SMB35</strain>
    </source>
</reference>
<feature type="transmembrane region" description="Helical" evidence="4">
    <location>
        <begin position="107"/>
        <end position="127"/>
    </location>
</feature>
<comment type="caution">
    <text evidence="6">The sequence shown here is derived from an EMBL/GenBank/DDBJ whole genome shotgun (WGS) entry which is preliminary data.</text>
</comment>
<dbReference type="EMBL" id="MSDO01000007">
    <property type="protein sequence ID" value="OLO04929.1"/>
    <property type="molecule type" value="Genomic_DNA"/>
</dbReference>
<keyword evidence="1 4" id="KW-0812">Transmembrane</keyword>
<feature type="transmembrane region" description="Helical" evidence="4">
    <location>
        <begin position="258"/>
        <end position="281"/>
    </location>
</feature>
<feature type="transmembrane region" description="Helical" evidence="4">
    <location>
        <begin position="82"/>
        <end position="101"/>
    </location>
</feature>
<dbReference type="PANTHER" id="PTHR23523">
    <property type="match status" value="1"/>
</dbReference>
<feature type="transmembrane region" description="Helical" evidence="4">
    <location>
        <begin position="293"/>
        <end position="314"/>
    </location>
</feature>
<feature type="transmembrane region" description="Helical" evidence="4">
    <location>
        <begin position="380"/>
        <end position="402"/>
    </location>
</feature>
<keyword evidence="7" id="KW-1185">Reference proteome</keyword>
<evidence type="ECO:0000313" key="6">
    <source>
        <dbReference type="EMBL" id="OLO04929.1"/>
    </source>
</evidence>
<dbReference type="Pfam" id="PF07690">
    <property type="entry name" value="MFS_1"/>
    <property type="match status" value="1"/>
</dbReference>
<dbReference type="CDD" id="cd17339">
    <property type="entry name" value="MFS_NIMT_CynX_like"/>
    <property type="match status" value="1"/>
</dbReference>
<dbReference type="SUPFAM" id="SSF103473">
    <property type="entry name" value="MFS general substrate transporter"/>
    <property type="match status" value="1"/>
</dbReference>
<dbReference type="Gene3D" id="1.20.1250.20">
    <property type="entry name" value="MFS general substrate transporter like domains"/>
    <property type="match status" value="1"/>
</dbReference>
<feature type="transmembrane region" description="Helical" evidence="4">
    <location>
        <begin position="227"/>
        <end position="246"/>
    </location>
</feature>
<dbReference type="InterPro" id="IPR020846">
    <property type="entry name" value="MFS_dom"/>
</dbReference>
<feature type="transmembrane region" description="Helical" evidence="4">
    <location>
        <begin position="353"/>
        <end position="374"/>
    </location>
</feature>
<dbReference type="AlphaFoldDB" id="A0A1Q8SU00"/>
<protein>
    <submittedName>
        <fullName evidence="6">Cyanate transporter</fullName>
    </submittedName>
</protein>
<dbReference type="PROSITE" id="PS50850">
    <property type="entry name" value="MFS"/>
    <property type="match status" value="1"/>
</dbReference>
<evidence type="ECO:0000259" key="5">
    <source>
        <dbReference type="PROSITE" id="PS50850"/>
    </source>
</evidence>
<dbReference type="PANTHER" id="PTHR23523:SF2">
    <property type="entry name" value="2-NITROIMIDAZOLE TRANSPORTER"/>
    <property type="match status" value="1"/>
</dbReference>
<dbReference type="Proteomes" id="UP000186878">
    <property type="component" value="Unassembled WGS sequence"/>
</dbReference>
<keyword evidence="3 4" id="KW-0472">Membrane</keyword>